<proteinExistence type="predicted"/>
<reference evidence="1 2" key="1">
    <citation type="submission" date="2023-07" db="EMBL/GenBank/DDBJ databases">
        <title>Identification of four novel Pseudomonas species associated with bacterial leaf spot of cucurbits.</title>
        <authorList>
            <person name="Fullem K.R."/>
        </authorList>
    </citation>
    <scope>NUCLEOTIDE SEQUENCE [LARGE SCALE GENOMIC DNA]</scope>
    <source>
        <strain evidence="1 2">K18</strain>
    </source>
</reference>
<dbReference type="RefSeq" id="WP_304555644.1">
    <property type="nucleotide sequence ID" value="NZ_JAUQOP010000029.1"/>
</dbReference>
<comment type="caution">
    <text evidence="1">The sequence shown here is derived from an EMBL/GenBank/DDBJ whole genome shotgun (WGS) entry which is preliminary data.</text>
</comment>
<organism evidence="1 2">
    <name type="scientific">Pseudomonas citrulli</name>
    <dbReference type="NCBI Taxonomy" id="3064347"/>
    <lineage>
        <taxon>Bacteria</taxon>
        <taxon>Pseudomonadati</taxon>
        <taxon>Pseudomonadota</taxon>
        <taxon>Gammaproteobacteria</taxon>
        <taxon>Pseudomonadales</taxon>
        <taxon>Pseudomonadaceae</taxon>
        <taxon>Pseudomonas</taxon>
    </lineage>
</organism>
<dbReference type="Proteomes" id="UP001228019">
    <property type="component" value="Unassembled WGS sequence"/>
</dbReference>
<keyword evidence="2" id="KW-1185">Reference proteome</keyword>
<evidence type="ECO:0000313" key="2">
    <source>
        <dbReference type="Proteomes" id="UP001228019"/>
    </source>
</evidence>
<evidence type="ECO:0000313" key="1">
    <source>
        <dbReference type="EMBL" id="MDO7898876.1"/>
    </source>
</evidence>
<protein>
    <submittedName>
        <fullName evidence="1">Uncharacterized protein</fullName>
    </submittedName>
</protein>
<name>A0ABT9C279_9PSED</name>
<gene>
    <name evidence="1" type="ORF">Q6A48_18485</name>
</gene>
<sequence>MSRQISVVHEMSSSRRGLFECVGSPKLNFPGHAPSALTHHAAIRLAAPLSSQGEERMPNVLVVIWDFDTRRLRIPVRDSLVHIHNRIRALEHMATTVFAANVVQHQLDYCLAVAPEYFFSKEKPVSFLSEEEKEIIRATWVDVSNRNPTLILVPGTTLWSKSMVRPDSRMLKRETGELKPLGQARDINKDKYGEEMDAVVDEIPQGDRLNKGIYGDYARSTKTVITNMASRGARAAHGIVRNTGFIIWQGNVFYQHKRYPNIGDEGLEELYGAELWFDKIFMPGGYRETPAVHGLQVALEICAEHFVGATILHKNNVLDFHVLVSASIALDKKRVGVKLGGYVVHADSNGSSVYRREGMDLVRLQAIDQRPVNLMGVAAGGARSFVCAIA</sequence>
<dbReference type="EMBL" id="JAUQOP010000029">
    <property type="protein sequence ID" value="MDO7898876.1"/>
    <property type="molecule type" value="Genomic_DNA"/>
</dbReference>
<accession>A0ABT9C279</accession>